<dbReference type="EMBL" id="LDTD01000083">
    <property type="protein sequence ID" value="KTT68887.1"/>
    <property type="molecule type" value="Genomic_DNA"/>
</dbReference>
<dbReference type="GO" id="GO:0009117">
    <property type="term" value="P:nucleotide metabolic process"/>
    <property type="evidence" value="ECO:0007669"/>
    <property type="project" value="TreeGrafter"/>
</dbReference>
<reference evidence="4 5" key="1">
    <citation type="journal article" date="2016" name="Front. Microbiol.">
        <title>Genomic Resource of Rice Seed Associated Bacteria.</title>
        <authorList>
            <person name="Midha S."/>
            <person name="Bansal K."/>
            <person name="Sharma S."/>
            <person name="Kumar N."/>
            <person name="Patil P.P."/>
            <person name="Chaudhry V."/>
            <person name="Patil P.B."/>
        </authorList>
    </citation>
    <scope>NUCLEOTIDE SEQUENCE [LARGE SCALE GENOMIC DNA]</scope>
    <source>
        <strain evidence="4 5">NS319</strain>
    </source>
</reference>
<evidence type="ECO:0000259" key="3">
    <source>
        <dbReference type="PROSITE" id="PS51084"/>
    </source>
</evidence>
<dbReference type="InterPro" id="IPR011146">
    <property type="entry name" value="HIT-like"/>
</dbReference>
<feature type="domain" description="HIT" evidence="3">
    <location>
        <begin position="8"/>
        <end position="113"/>
    </location>
</feature>
<dbReference type="RefSeq" id="WP_058733824.1">
    <property type="nucleotide sequence ID" value="NZ_LDTD01000083.1"/>
</dbReference>
<dbReference type="AlphaFoldDB" id="A0A147HVF2"/>
<dbReference type="InterPro" id="IPR036265">
    <property type="entry name" value="HIT-like_sf"/>
</dbReference>
<dbReference type="PRINTS" id="PR00332">
    <property type="entry name" value="HISTRIAD"/>
</dbReference>
<dbReference type="PANTHER" id="PTHR46648">
    <property type="entry name" value="HIT FAMILY PROTEIN 1"/>
    <property type="match status" value="1"/>
</dbReference>
<proteinExistence type="predicted"/>
<protein>
    <submittedName>
        <fullName evidence="4">Diadenosine tetraphosphate hydrolase</fullName>
    </submittedName>
</protein>
<dbReference type="Proteomes" id="UP000072867">
    <property type="component" value="Unassembled WGS sequence"/>
</dbReference>
<evidence type="ECO:0000313" key="5">
    <source>
        <dbReference type="Proteomes" id="UP000072867"/>
    </source>
</evidence>
<dbReference type="PANTHER" id="PTHR46648:SF1">
    <property type="entry name" value="ADENOSINE 5'-MONOPHOSPHORAMIDASE HNT1"/>
    <property type="match status" value="1"/>
</dbReference>
<name>A0A147HVF2_9SPHN</name>
<sequence>MTDANDCIFCKIVARTAPAHVIWEDEKHLAFLSIFPNTEGFSVVITKAHYTSYIFDQPSEVISDLVLASGKVAKLLDSRLTDVGRTGMIFEGFGVDHLHAKLFPMHGTKASEWTRRKSNVSKYFDQYEGYISSHDFKRADDDALAKLARQLRADPEA</sequence>
<keyword evidence="4" id="KW-0378">Hydrolase</keyword>
<dbReference type="PROSITE" id="PS51084">
    <property type="entry name" value="HIT_2"/>
    <property type="match status" value="1"/>
</dbReference>
<dbReference type="PATRIC" id="fig|33051.3.peg.3656"/>
<dbReference type="SUPFAM" id="SSF54197">
    <property type="entry name" value="HIT-like"/>
    <property type="match status" value="1"/>
</dbReference>
<gene>
    <name evidence="4" type="ORF">NS319_12105</name>
</gene>
<evidence type="ECO:0000256" key="2">
    <source>
        <dbReference type="PROSITE-ProRule" id="PRU00464"/>
    </source>
</evidence>
<comment type="caution">
    <text evidence="4">The sequence shown here is derived from an EMBL/GenBank/DDBJ whole genome shotgun (WGS) entry which is preliminary data.</text>
</comment>
<evidence type="ECO:0000256" key="1">
    <source>
        <dbReference type="PIRSR" id="PIRSR601310-1"/>
    </source>
</evidence>
<organism evidence="4 5">
    <name type="scientific">Sphingomonas sanguinis</name>
    <dbReference type="NCBI Taxonomy" id="33051"/>
    <lineage>
        <taxon>Bacteria</taxon>
        <taxon>Pseudomonadati</taxon>
        <taxon>Pseudomonadota</taxon>
        <taxon>Alphaproteobacteria</taxon>
        <taxon>Sphingomonadales</taxon>
        <taxon>Sphingomonadaceae</taxon>
        <taxon>Sphingomonas</taxon>
    </lineage>
</organism>
<dbReference type="GO" id="GO:0016787">
    <property type="term" value="F:hydrolase activity"/>
    <property type="evidence" value="ECO:0007669"/>
    <property type="project" value="UniProtKB-KW"/>
</dbReference>
<feature type="active site" description="Tele-AMP-histidine intermediate" evidence="1">
    <location>
        <position position="99"/>
    </location>
</feature>
<dbReference type="InterPro" id="IPR001310">
    <property type="entry name" value="Histidine_triad_HIT"/>
</dbReference>
<dbReference type="Pfam" id="PF01230">
    <property type="entry name" value="HIT"/>
    <property type="match status" value="1"/>
</dbReference>
<accession>A0A147HVF2</accession>
<comment type="caution">
    <text evidence="2">Lacks conserved residue(s) required for the propagation of feature annotation.</text>
</comment>
<evidence type="ECO:0000313" key="4">
    <source>
        <dbReference type="EMBL" id="KTT68887.1"/>
    </source>
</evidence>
<dbReference type="Gene3D" id="3.30.428.10">
    <property type="entry name" value="HIT-like"/>
    <property type="match status" value="1"/>
</dbReference>